<gene>
    <name evidence="3" type="ORF">PAPOLLO_LOCUS17168</name>
</gene>
<feature type="transmembrane region" description="Helical" evidence="1">
    <location>
        <begin position="274"/>
        <end position="291"/>
    </location>
</feature>
<dbReference type="PANTHER" id="PTHR11161">
    <property type="entry name" value="O-ACYLTRANSFERASE"/>
    <property type="match status" value="1"/>
</dbReference>
<comment type="caution">
    <text evidence="3">The sequence shown here is derived from an EMBL/GenBank/DDBJ whole genome shotgun (WGS) entry which is preliminary data.</text>
</comment>
<evidence type="ECO:0000313" key="4">
    <source>
        <dbReference type="Proteomes" id="UP000691718"/>
    </source>
</evidence>
<dbReference type="InterPro" id="IPR052728">
    <property type="entry name" value="O2_lipid_transport_reg"/>
</dbReference>
<evidence type="ECO:0000313" key="3">
    <source>
        <dbReference type="EMBL" id="CAG5019920.1"/>
    </source>
</evidence>
<feature type="transmembrane region" description="Helical" evidence="1">
    <location>
        <begin position="385"/>
        <end position="409"/>
    </location>
</feature>
<feature type="transmembrane region" description="Helical" evidence="1">
    <location>
        <begin position="303"/>
        <end position="323"/>
    </location>
</feature>
<feature type="transmembrane region" description="Helical" evidence="1">
    <location>
        <begin position="429"/>
        <end position="446"/>
    </location>
</feature>
<proteinExistence type="predicted"/>
<protein>
    <submittedName>
        <fullName evidence="3">(apollo) hypothetical protein</fullName>
    </submittedName>
</protein>
<keyword evidence="2" id="KW-0732">Signal</keyword>
<name>A0A8S3XDQ5_PARAO</name>
<feature type="signal peptide" evidence="2">
    <location>
        <begin position="1"/>
        <end position="16"/>
    </location>
</feature>
<dbReference type="AlphaFoldDB" id="A0A8S3XDQ5"/>
<feature type="transmembrane region" description="Helical" evidence="1">
    <location>
        <begin position="357"/>
        <end position="373"/>
    </location>
</feature>
<feature type="transmembrane region" description="Helical" evidence="1">
    <location>
        <begin position="212"/>
        <end position="233"/>
    </location>
</feature>
<dbReference type="Proteomes" id="UP000691718">
    <property type="component" value="Unassembled WGS sequence"/>
</dbReference>
<evidence type="ECO:0000256" key="2">
    <source>
        <dbReference type="SAM" id="SignalP"/>
    </source>
</evidence>
<dbReference type="EMBL" id="CAJQZP010001133">
    <property type="protein sequence ID" value="CAG5019920.1"/>
    <property type="molecule type" value="Genomic_DNA"/>
</dbReference>
<reference evidence="3" key="1">
    <citation type="submission" date="2021-04" db="EMBL/GenBank/DDBJ databases">
        <authorList>
            <person name="Tunstrom K."/>
        </authorList>
    </citation>
    <scope>NUCLEOTIDE SEQUENCE</scope>
</reference>
<keyword evidence="1" id="KW-0472">Membrane</keyword>
<organism evidence="3 4">
    <name type="scientific">Parnassius apollo</name>
    <name type="common">Apollo butterfly</name>
    <name type="synonym">Papilio apollo</name>
    <dbReference type="NCBI Taxonomy" id="110799"/>
    <lineage>
        <taxon>Eukaryota</taxon>
        <taxon>Metazoa</taxon>
        <taxon>Ecdysozoa</taxon>
        <taxon>Arthropoda</taxon>
        <taxon>Hexapoda</taxon>
        <taxon>Insecta</taxon>
        <taxon>Pterygota</taxon>
        <taxon>Neoptera</taxon>
        <taxon>Endopterygota</taxon>
        <taxon>Lepidoptera</taxon>
        <taxon>Glossata</taxon>
        <taxon>Ditrysia</taxon>
        <taxon>Papilionoidea</taxon>
        <taxon>Papilionidae</taxon>
        <taxon>Parnassiinae</taxon>
        <taxon>Parnassini</taxon>
        <taxon>Parnassius</taxon>
        <taxon>Parnassius</taxon>
    </lineage>
</organism>
<keyword evidence="1" id="KW-0812">Transmembrane</keyword>
<feature type="transmembrane region" description="Helical" evidence="1">
    <location>
        <begin position="493"/>
        <end position="517"/>
    </location>
</feature>
<feature type="chain" id="PRO_5035756931" evidence="2">
    <location>
        <begin position="17"/>
        <end position="540"/>
    </location>
</feature>
<evidence type="ECO:0000256" key="1">
    <source>
        <dbReference type="SAM" id="Phobius"/>
    </source>
</evidence>
<keyword evidence="4" id="KW-1185">Reference proteome</keyword>
<sequence length="540" mass="61870">MSMIFLMFFFLRGCNGVIYSLNSSEYNRMPPLYGLDDFEACLLEPGGTYCLVDADLFSERPSDLMHLIQEYSADVKKHYNHTQIHRGVCVTKSCQHLNYTWDLNETLEVCLNESIWKEYNIQAKLSHIHYCKRDVDHAVLDVSDFVVIIVYMVLIALNIIGSLYDVLFCHQNSKSGNPYVLSFSLRRNWEKLVAPSGVGTDHRLQRLKSFHGLRLTPTYALILATISTLMRHIGSGPMWDLVVTSESNACRQYWWAHVFYIQNYIYDDKLCVPVSWYLAADTQLFCLGLLICMTCRTMRTKKVALLTLFLLSLLITSSVTYFLDLDAIIIQSPETCRNLYVSDYTFNYMYIPGHTNLSTYIMGLSGGFLAYHWQEEGKNLDKYKIYQWVIWLLFPIAVLEILSGAIFYLSEDDMIPTAFKVLYATLYKPLFQLLIVTFIISCVFKLESCYRKIVEWRGFTWAGRLSYGTYLVHTLVIKGLIGSQTHPTHMTDYYVLVVLAGSVMLSFLAAGALWLCVEAPVAGLVRAARTRTGGQRVEGH</sequence>
<feature type="transmembrane region" description="Helical" evidence="1">
    <location>
        <begin position="145"/>
        <end position="167"/>
    </location>
</feature>
<dbReference type="OrthoDB" id="10265389at2759"/>
<dbReference type="PANTHER" id="PTHR11161:SF22">
    <property type="entry name" value="ACYLTRANSFERASE 3 DOMAIN-CONTAINING PROTEIN-RELATED"/>
    <property type="match status" value="1"/>
</dbReference>
<accession>A0A8S3XDQ5</accession>
<keyword evidence="1" id="KW-1133">Transmembrane helix</keyword>